<organism evidence="1 2">
    <name type="scientific">Trifolium medium</name>
    <dbReference type="NCBI Taxonomy" id="97028"/>
    <lineage>
        <taxon>Eukaryota</taxon>
        <taxon>Viridiplantae</taxon>
        <taxon>Streptophyta</taxon>
        <taxon>Embryophyta</taxon>
        <taxon>Tracheophyta</taxon>
        <taxon>Spermatophyta</taxon>
        <taxon>Magnoliopsida</taxon>
        <taxon>eudicotyledons</taxon>
        <taxon>Gunneridae</taxon>
        <taxon>Pentapetalae</taxon>
        <taxon>rosids</taxon>
        <taxon>fabids</taxon>
        <taxon>Fabales</taxon>
        <taxon>Fabaceae</taxon>
        <taxon>Papilionoideae</taxon>
        <taxon>50 kb inversion clade</taxon>
        <taxon>NPAAA clade</taxon>
        <taxon>Hologalegina</taxon>
        <taxon>IRL clade</taxon>
        <taxon>Trifolieae</taxon>
        <taxon>Trifolium</taxon>
    </lineage>
</organism>
<feature type="non-terminal residue" evidence="1">
    <location>
        <position position="13"/>
    </location>
</feature>
<sequence length="13" mass="1641">MFKQTRKYNNLPT</sequence>
<reference evidence="1 2" key="1">
    <citation type="journal article" date="2018" name="Front. Plant Sci.">
        <title>Red Clover (Trifolium pratense) and Zigzag Clover (T. medium) - A Picture of Genomic Similarities and Differences.</title>
        <authorList>
            <person name="Dluhosova J."/>
            <person name="Istvanek J."/>
            <person name="Nedelnik J."/>
            <person name="Repkova J."/>
        </authorList>
    </citation>
    <scope>NUCLEOTIDE SEQUENCE [LARGE SCALE GENOMIC DNA]</scope>
    <source>
        <strain evidence="2">cv. 10/8</strain>
        <tissue evidence="1">Leaf</tissue>
    </source>
</reference>
<comment type="caution">
    <text evidence="1">The sequence shown here is derived from an EMBL/GenBank/DDBJ whole genome shotgun (WGS) entry which is preliminary data.</text>
</comment>
<dbReference type="Proteomes" id="UP000265520">
    <property type="component" value="Unassembled WGS sequence"/>
</dbReference>
<proteinExistence type="predicted"/>
<name>A0A392TD52_9FABA</name>
<dbReference type="EMBL" id="LXQA010541207">
    <property type="protein sequence ID" value="MCI58150.1"/>
    <property type="molecule type" value="Genomic_DNA"/>
</dbReference>
<protein>
    <submittedName>
        <fullName evidence="1">Uncharacterized protein</fullName>
    </submittedName>
</protein>
<accession>A0A392TD52</accession>
<keyword evidence="2" id="KW-1185">Reference proteome</keyword>
<evidence type="ECO:0000313" key="2">
    <source>
        <dbReference type="Proteomes" id="UP000265520"/>
    </source>
</evidence>
<evidence type="ECO:0000313" key="1">
    <source>
        <dbReference type="EMBL" id="MCI58150.1"/>
    </source>
</evidence>